<gene>
    <name evidence="5" type="ORF">FLL45_16190</name>
</gene>
<reference evidence="5 6" key="1">
    <citation type="submission" date="2019-06" db="EMBL/GenBank/DDBJ databases">
        <title>Draft genome of Aliikangiella marina GYP-15.</title>
        <authorList>
            <person name="Wang G."/>
        </authorList>
    </citation>
    <scope>NUCLEOTIDE SEQUENCE [LARGE SCALE GENOMIC DNA]</scope>
    <source>
        <strain evidence="5 6">GYP-15</strain>
    </source>
</reference>
<dbReference type="Pfam" id="PF00497">
    <property type="entry name" value="SBP_bac_3"/>
    <property type="match status" value="1"/>
</dbReference>
<comment type="similarity">
    <text evidence="1">Belongs to the bacterial solute-binding protein 3 family.</text>
</comment>
<dbReference type="OrthoDB" id="9768183at2"/>
<evidence type="ECO:0000256" key="3">
    <source>
        <dbReference type="SAM" id="SignalP"/>
    </source>
</evidence>
<organism evidence="5 6">
    <name type="scientific">Aliikangiella marina</name>
    <dbReference type="NCBI Taxonomy" id="1712262"/>
    <lineage>
        <taxon>Bacteria</taxon>
        <taxon>Pseudomonadati</taxon>
        <taxon>Pseudomonadota</taxon>
        <taxon>Gammaproteobacteria</taxon>
        <taxon>Oceanospirillales</taxon>
        <taxon>Pleioneaceae</taxon>
        <taxon>Aliikangiella</taxon>
    </lineage>
</organism>
<protein>
    <submittedName>
        <fullName evidence="5">Amino acid ABC transporter substrate-binding protein</fullName>
    </submittedName>
</protein>
<name>A0A545T6Z9_9GAMM</name>
<keyword evidence="2 3" id="KW-0732">Signal</keyword>
<dbReference type="PANTHER" id="PTHR35936">
    <property type="entry name" value="MEMBRANE-BOUND LYTIC MUREIN TRANSGLYCOSYLASE F"/>
    <property type="match status" value="1"/>
</dbReference>
<dbReference type="Proteomes" id="UP000317839">
    <property type="component" value="Unassembled WGS sequence"/>
</dbReference>
<dbReference type="SUPFAM" id="SSF53850">
    <property type="entry name" value="Periplasmic binding protein-like II"/>
    <property type="match status" value="1"/>
</dbReference>
<dbReference type="Gene3D" id="3.40.190.10">
    <property type="entry name" value="Periplasmic binding protein-like II"/>
    <property type="match status" value="2"/>
</dbReference>
<evidence type="ECO:0000256" key="1">
    <source>
        <dbReference type="ARBA" id="ARBA00010333"/>
    </source>
</evidence>
<feature type="chain" id="PRO_5022055398" evidence="3">
    <location>
        <begin position="19"/>
        <end position="261"/>
    </location>
</feature>
<proteinExistence type="inferred from homology"/>
<sequence length="261" mass="29991">MLFWLNTFLLVMTFQVSAAQATDNQSEKCILKYGWADWAPLQYVDTSGKLTGVQIELVKAVTDAVGCKIEFIKLPWSQIIQQIESGELDFTANATKDDFRSRFAYFSNPYRRDTFSFWVPKSRKALFDKPSVDEIMRTGAKLGLVANQLYSDDIKAWENDPNYGKNIAYAEEIADLLSMLKEGQVDIAVEDPYLIAYRKRIGLFSDDFTRLGIRTFGYEVSFMFSKKSTSMALVEQFNSKMRELKSTPVFQTIWMNPELIK</sequence>
<evidence type="ECO:0000313" key="6">
    <source>
        <dbReference type="Proteomes" id="UP000317839"/>
    </source>
</evidence>
<dbReference type="PANTHER" id="PTHR35936:SF35">
    <property type="entry name" value="L-CYSTINE-BINDING PROTEIN TCYJ"/>
    <property type="match status" value="1"/>
</dbReference>
<feature type="domain" description="Solute-binding protein family 3/N-terminal" evidence="4">
    <location>
        <begin position="30"/>
        <end position="258"/>
    </location>
</feature>
<dbReference type="SMART" id="SM00062">
    <property type="entry name" value="PBPb"/>
    <property type="match status" value="1"/>
</dbReference>
<accession>A0A545T6Z9</accession>
<dbReference type="EMBL" id="VIKR01000004">
    <property type="protein sequence ID" value="TQV73001.1"/>
    <property type="molecule type" value="Genomic_DNA"/>
</dbReference>
<comment type="caution">
    <text evidence="5">The sequence shown here is derived from an EMBL/GenBank/DDBJ whole genome shotgun (WGS) entry which is preliminary data.</text>
</comment>
<dbReference type="AlphaFoldDB" id="A0A545T6Z9"/>
<evidence type="ECO:0000256" key="2">
    <source>
        <dbReference type="ARBA" id="ARBA00022729"/>
    </source>
</evidence>
<dbReference type="InterPro" id="IPR001638">
    <property type="entry name" value="Solute-binding_3/MltF_N"/>
</dbReference>
<evidence type="ECO:0000313" key="5">
    <source>
        <dbReference type="EMBL" id="TQV73001.1"/>
    </source>
</evidence>
<keyword evidence="6" id="KW-1185">Reference proteome</keyword>
<feature type="signal peptide" evidence="3">
    <location>
        <begin position="1"/>
        <end position="18"/>
    </location>
</feature>
<evidence type="ECO:0000259" key="4">
    <source>
        <dbReference type="SMART" id="SM00062"/>
    </source>
</evidence>